<dbReference type="CDD" id="cd00540">
    <property type="entry name" value="AAG"/>
    <property type="match status" value="1"/>
</dbReference>
<proteinExistence type="inferred from homology"/>
<evidence type="ECO:0000256" key="5">
    <source>
        <dbReference type="HAMAP-Rule" id="MF_00527"/>
    </source>
</evidence>
<dbReference type="PANTHER" id="PTHR10429">
    <property type="entry name" value="DNA-3-METHYLADENINE GLYCOSYLASE"/>
    <property type="match status" value="1"/>
</dbReference>
<dbReference type="NCBIfam" id="NF002001">
    <property type="entry name" value="PRK00802.1-1"/>
    <property type="match status" value="1"/>
</dbReference>
<organism evidence="6 7">
    <name type="scientific">Anaerococcus cruorum</name>
    <dbReference type="NCBI Taxonomy" id="3115617"/>
    <lineage>
        <taxon>Bacteria</taxon>
        <taxon>Bacillati</taxon>
        <taxon>Bacillota</taxon>
        <taxon>Tissierellia</taxon>
        <taxon>Tissierellales</taxon>
        <taxon>Peptoniphilaceae</taxon>
        <taxon>Anaerococcus</taxon>
    </lineage>
</organism>
<keyword evidence="7" id="KW-1185">Reference proteome</keyword>
<dbReference type="InterPro" id="IPR036995">
    <property type="entry name" value="MPG_sf"/>
</dbReference>
<dbReference type="Gene3D" id="3.10.300.10">
    <property type="entry name" value="Methylpurine-DNA glycosylase (MPG)"/>
    <property type="match status" value="1"/>
</dbReference>
<keyword evidence="4 5" id="KW-0234">DNA repair</keyword>
<dbReference type="Pfam" id="PF02245">
    <property type="entry name" value="Pur_DNA_glyco"/>
    <property type="match status" value="1"/>
</dbReference>
<dbReference type="SUPFAM" id="SSF50486">
    <property type="entry name" value="FMT C-terminal domain-like"/>
    <property type="match status" value="1"/>
</dbReference>
<protein>
    <recommendedName>
        <fullName evidence="5">Putative 3-methyladenine DNA glycosylase</fullName>
        <ecNumber evidence="5">3.2.2.-</ecNumber>
    </recommendedName>
</protein>
<evidence type="ECO:0000256" key="4">
    <source>
        <dbReference type="ARBA" id="ARBA00023204"/>
    </source>
</evidence>
<evidence type="ECO:0000313" key="7">
    <source>
        <dbReference type="Proteomes" id="UP001638015"/>
    </source>
</evidence>
<evidence type="ECO:0000256" key="3">
    <source>
        <dbReference type="ARBA" id="ARBA00022801"/>
    </source>
</evidence>
<evidence type="ECO:0000313" key="6">
    <source>
        <dbReference type="EMBL" id="MFO3716164.1"/>
    </source>
</evidence>
<comment type="caution">
    <text evidence="6">The sequence shown here is derived from an EMBL/GenBank/DDBJ whole genome shotgun (WGS) entry which is preliminary data.</text>
</comment>
<dbReference type="NCBIfam" id="TIGR00567">
    <property type="entry name" value="3mg"/>
    <property type="match status" value="1"/>
</dbReference>
<keyword evidence="2 5" id="KW-0227">DNA damage</keyword>
<dbReference type="RefSeq" id="WP_394018091.1">
    <property type="nucleotide sequence ID" value="NZ_JBGMEH010000006.1"/>
</dbReference>
<keyword evidence="6" id="KW-0326">Glycosidase</keyword>
<dbReference type="GO" id="GO:0016798">
    <property type="term" value="F:hydrolase activity, acting on glycosyl bonds"/>
    <property type="evidence" value="ECO:0007669"/>
    <property type="project" value="UniProtKB-KW"/>
</dbReference>
<comment type="similarity">
    <text evidence="1 5">Belongs to the DNA glycosylase MPG family.</text>
</comment>
<reference evidence="6 7" key="1">
    <citation type="journal article" date="2025" name="Anaerobe">
        <title>Description of Anaerococcus kampingiae sp. nov., Anaerococcus groningensis sp. nov., Anaerococcus martiniensis sp. nov., and Anaerococcus cruorum sp. nov., isolated from human clinical specimens.</title>
        <authorList>
            <person name="Boiten K.E."/>
            <person name="Meijer J."/>
            <person name="van Wezel E.M."/>
            <person name="Veloo A.C.M."/>
        </authorList>
    </citation>
    <scope>NUCLEOTIDE SEQUENCE [LARGE SCALE GENOMIC DNA]</scope>
    <source>
        <strain evidence="6 7">ENR1039</strain>
    </source>
</reference>
<dbReference type="InterPro" id="IPR011034">
    <property type="entry name" value="Formyl_transferase-like_C_sf"/>
</dbReference>
<dbReference type="Proteomes" id="UP001638015">
    <property type="component" value="Unassembled WGS sequence"/>
</dbReference>
<sequence length="203" mass="23407">MLEKDFFNRDTLTVAKDLLGKVIIRNDNGIVYKAKIVETEAYLGIEDRAAHSFGDRKTERTKIMYEDAGTIYVYQTYGIHFMLNFVTRDIGIPEAVLIRGVEPLNEFDNISLNRFGKTYKDLSAYQKKNLTNGPGKLTKALNIDKNLNGKNLFKDELYLEDDASIFDIVIDKRIGIDYAKEAIDYPYRFYIKDNPHVSILKKD</sequence>
<dbReference type="PANTHER" id="PTHR10429:SF0">
    <property type="entry name" value="DNA-3-METHYLADENINE GLYCOSYLASE"/>
    <property type="match status" value="1"/>
</dbReference>
<evidence type="ECO:0000256" key="1">
    <source>
        <dbReference type="ARBA" id="ARBA00009232"/>
    </source>
</evidence>
<dbReference type="HAMAP" id="MF_00527">
    <property type="entry name" value="3MGH"/>
    <property type="match status" value="1"/>
</dbReference>
<dbReference type="EC" id="3.2.2.-" evidence="5"/>
<evidence type="ECO:0000256" key="2">
    <source>
        <dbReference type="ARBA" id="ARBA00022763"/>
    </source>
</evidence>
<dbReference type="EMBL" id="JBGMEH010000006">
    <property type="protein sequence ID" value="MFO3716164.1"/>
    <property type="molecule type" value="Genomic_DNA"/>
</dbReference>
<keyword evidence="3 5" id="KW-0378">Hydrolase</keyword>
<gene>
    <name evidence="6" type="ORF">ACCQ40_05105</name>
</gene>
<dbReference type="InterPro" id="IPR003180">
    <property type="entry name" value="MPG"/>
</dbReference>
<accession>A0ABW9MWG3</accession>
<name>A0ABW9MWG3_9FIRM</name>